<evidence type="ECO:0000256" key="6">
    <source>
        <dbReference type="ARBA" id="ARBA00014680"/>
    </source>
</evidence>
<accession>A0A1H6JM98</accession>
<dbReference type="RefSeq" id="WP_074716412.1">
    <property type="nucleotide sequence ID" value="NZ_FNWV01000005.1"/>
</dbReference>
<evidence type="ECO:0000256" key="10">
    <source>
        <dbReference type="ARBA" id="ARBA00048525"/>
    </source>
</evidence>
<dbReference type="GO" id="GO:0006213">
    <property type="term" value="P:pyrimidine nucleoside metabolic process"/>
    <property type="evidence" value="ECO:0007669"/>
    <property type="project" value="InterPro"/>
</dbReference>
<evidence type="ECO:0000256" key="1">
    <source>
        <dbReference type="ARBA" id="ARBA00001066"/>
    </source>
</evidence>
<dbReference type="OrthoDB" id="9763887at2"/>
<evidence type="ECO:0000259" key="11">
    <source>
        <dbReference type="SMART" id="SM00941"/>
    </source>
</evidence>
<evidence type="ECO:0000256" key="9">
    <source>
        <dbReference type="ARBA" id="ARBA00048453"/>
    </source>
</evidence>
<proteinExistence type="inferred from homology"/>
<evidence type="ECO:0000256" key="2">
    <source>
        <dbReference type="ARBA" id="ARBA00003877"/>
    </source>
</evidence>
<evidence type="ECO:0000256" key="7">
    <source>
        <dbReference type="ARBA" id="ARBA00022676"/>
    </source>
</evidence>
<comment type="catalytic activity">
    <reaction evidence="1">
        <text>2'-deoxyuridine + phosphate = 2-deoxy-alpha-D-ribose 1-phosphate + uracil</text>
        <dbReference type="Rhea" id="RHEA:22824"/>
        <dbReference type="ChEBI" id="CHEBI:16450"/>
        <dbReference type="ChEBI" id="CHEBI:17568"/>
        <dbReference type="ChEBI" id="CHEBI:43474"/>
        <dbReference type="ChEBI" id="CHEBI:57259"/>
        <dbReference type="EC" id="2.4.2.2"/>
    </reaction>
</comment>
<dbReference type="SUPFAM" id="SSF52418">
    <property type="entry name" value="Nucleoside phosphorylase/phosphoribosyltransferase catalytic domain"/>
    <property type="match status" value="1"/>
</dbReference>
<dbReference type="InterPro" id="IPR000053">
    <property type="entry name" value="Thymidine/pyrmidine_PPase"/>
</dbReference>
<dbReference type="SUPFAM" id="SSF54680">
    <property type="entry name" value="Pyrimidine nucleoside phosphorylase C-terminal domain"/>
    <property type="match status" value="1"/>
</dbReference>
<organism evidence="12 13">
    <name type="scientific">Ruminococcus flavefaciens</name>
    <dbReference type="NCBI Taxonomy" id="1265"/>
    <lineage>
        <taxon>Bacteria</taxon>
        <taxon>Bacillati</taxon>
        <taxon>Bacillota</taxon>
        <taxon>Clostridia</taxon>
        <taxon>Eubacteriales</taxon>
        <taxon>Oscillospiraceae</taxon>
        <taxon>Ruminococcus</taxon>
    </lineage>
</organism>
<dbReference type="SMART" id="SM00941">
    <property type="entry name" value="PYNP_C"/>
    <property type="match status" value="1"/>
</dbReference>
<sequence>MNIIDIINKTKKAQELTEDEINWLVKNYTDGGIPDYQMSAWLMAVCLNGLSEKETFALTAAMRDSGDVLKLDIPFTADKHSTGGVGDKTSLIIGPIVAACGVCVAKMSGRGLGHTGGTIDKLESIDGYRTDLSISEFEKVLKTTGFSIISQTGDLCPADKKMYALRNATGTVDSIPLICASIMSKKLAMNADVLVLDVKYGSGAFMKTKEDAEKLASLMEKVGRSAGKKCRAIVTDMNVPLGKNIGNALEVKEAIELLQGKSKGKLYDTCIELAAAMLELSGKGTECECRKLAEEAVSSGKALDILRETIKLHGGNEKVCDDTSLLPKPLLKYEIRATKDMVIKGFDCEELGMTSLLLGAGRLSKEDKLDMSAGIVMNCDIGDHVSADSVIMTLYSTVCSDFSDAAVRALNAVRFKITEKPSYT</sequence>
<protein>
    <recommendedName>
        <fullName evidence="6">Pyrimidine-nucleoside phosphorylase</fullName>
        <ecNumber evidence="5">2.4.2.2</ecNumber>
    </recommendedName>
</protein>
<dbReference type="GO" id="GO:0006206">
    <property type="term" value="P:pyrimidine nucleobase metabolic process"/>
    <property type="evidence" value="ECO:0007669"/>
    <property type="project" value="InterPro"/>
</dbReference>
<comment type="subunit">
    <text evidence="4">Homodimer.</text>
</comment>
<dbReference type="GO" id="GO:0004645">
    <property type="term" value="F:1,4-alpha-oligoglucan phosphorylase activity"/>
    <property type="evidence" value="ECO:0007669"/>
    <property type="project" value="InterPro"/>
</dbReference>
<dbReference type="InterPro" id="IPR017459">
    <property type="entry name" value="Glycosyl_Trfase_fam3_N_dom"/>
</dbReference>
<dbReference type="Pfam" id="PF07831">
    <property type="entry name" value="PYNP_C"/>
    <property type="match status" value="1"/>
</dbReference>
<dbReference type="GO" id="GO:0005829">
    <property type="term" value="C:cytosol"/>
    <property type="evidence" value="ECO:0007669"/>
    <property type="project" value="TreeGrafter"/>
</dbReference>
<dbReference type="InterPro" id="IPR013102">
    <property type="entry name" value="PYNP_C"/>
</dbReference>
<dbReference type="InterPro" id="IPR017872">
    <property type="entry name" value="Pyrmidine_PPase_CS"/>
</dbReference>
<dbReference type="PANTHER" id="PTHR10515">
    <property type="entry name" value="THYMIDINE PHOSPHORYLASE"/>
    <property type="match status" value="1"/>
</dbReference>
<dbReference type="Gene3D" id="1.20.970.10">
    <property type="entry name" value="Transferase, Pyrimidine Nucleoside Phosphorylase, Chain C"/>
    <property type="match status" value="1"/>
</dbReference>
<evidence type="ECO:0000313" key="12">
    <source>
        <dbReference type="EMBL" id="SEH60888.1"/>
    </source>
</evidence>
<comment type="function">
    <text evidence="2">Catalyzes phosphorolysis of the pyrimidine nucleosides uridine, thymidine and 2'-deoxyuridine with the formation of the corresponding pyrimidine base and ribose-1-phosphate.</text>
</comment>
<dbReference type="Gene3D" id="3.40.1030.10">
    <property type="entry name" value="Nucleoside phosphorylase/phosphoribosyltransferase catalytic domain"/>
    <property type="match status" value="1"/>
</dbReference>
<dbReference type="Pfam" id="PF02885">
    <property type="entry name" value="Glycos_trans_3N"/>
    <property type="match status" value="1"/>
</dbReference>
<dbReference type="InterPro" id="IPR036320">
    <property type="entry name" value="Glycosyl_Trfase_fam3_N_dom_sf"/>
</dbReference>
<comment type="catalytic activity">
    <reaction evidence="10">
        <text>thymidine + phosphate = 2-deoxy-alpha-D-ribose 1-phosphate + thymine</text>
        <dbReference type="Rhea" id="RHEA:16037"/>
        <dbReference type="ChEBI" id="CHEBI:17748"/>
        <dbReference type="ChEBI" id="CHEBI:17821"/>
        <dbReference type="ChEBI" id="CHEBI:43474"/>
        <dbReference type="ChEBI" id="CHEBI:57259"/>
        <dbReference type="EC" id="2.4.2.2"/>
    </reaction>
</comment>
<comment type="similarity">
    <text evidence="3">Belongs to the thymidine/pyrimidine-nucleoside phosphorylase family.</text>
</comment>
<comment type="catalytic activity">
    <reaction evidence="9">
        <text>uridine + phosphate = alpha-D-ribose 1-phosphate + uracil</text>
        <dbReference type="Rhea" id="RHEA:24388"/>
        <dbReference type="ChEBI" id="CHEBI:16704"/>
        <dbReference type="ChEBI" id="CHEBI:17568"/>
        <dbReference type="ChEBI" id="CHEBI:43474"/>
        <dbReference type="ChEBI" id="CHEBI:57720"/>
        <dbReference type="EC" id="2.4.2.2"/>
    </reaction>
</comment>
<name>A0A1H6JM98_RUMFL</name>
<dbReference type="InterPro" id="IPR000312">
    <property type="entry name" value="Glycosyl_Trfase_fam3"/>
</dbReference>
<dbReference type="InterPro" id="IPR018090">
    <property type="entry name" value="Pyrmidine_PPas_bac/euk"/>
</dbReference>
<dbReference type="Proteomes" id="UP000183190">
    <property type="component" value="Unassembled WGS sequence"/>
</dbReference>
<evidence type="ECO:0000256" key="8">
    <source>
        <dbReference type="ARBA" id="ARBA00022679"/>
    </source>
</evidence>
<dbReference type="AlphaFoldDB" id="A0A1H6JM98"/>
<dbReference type="EC" id="2.4.2.2" evidence="5"/>
<dbReference type="Gene3D" id="3.90.1170.30">
    <property type="entry name" value="Pyrimidine nucleoside phosphorylase-like, C-terminal domain"/>
    <property type="match status" value="1"/>
</dbReference>
<evidence type="ECO:0000256" key="4">
    <source>
        <dbReference type="ARBA" id="ARBA00011738"/>
    </source>
</evidence>
<reference evidence="12 13" key="1">
    <citation type="submission" date="2016-10" db="EMBL/GenBank/DDBJ databases">
        <authorList>
            <person name="de Groot N.N."/>
        </authorList>
    </citation>
    <scope>NUCLEOTIDE SEQUENCE [LARGE SCALE GENOMIC DNA]</scope>
    <source>
        <strain evidence="12 13">YAD2003</strain>
    </source>
</reference>
<dbReference type="Pfam" id="PF00591">
    <property type="entry name" value="Glycos_transf_3"/>
    <property type="match status" value="1"/>
</dbReference>
<dbReference type="NCBIfam" id="NF004490">
    <property type="entry name" value="PRK05820.1"/>
    <property type="match status" value="1"/>
</dbReference>
<dbReference type="InterPro" id="IPR036566">
    <property type="entry name" value="PYNP-like_C_sf"/>
</dbReference>
<dbReference type="GO" id="GO:0009032">
    <property type="term" value="F:thymidine phosphorylase activity"/>
    <property type="evidence" value="ECO:0007669"/>
    <property type="project" value="TreeGrafter"/>
</dbReference>
<dbReference type="SUPFAM" id="SSF47648">
    <property type="entry name" value="Nucleoside phosphorylase/phosphoribosyltransferase N-terminal domain"/>
    <property type="match status" value="1"/>
</dbReference>
<dbReference type="EMBL" id="FNWV01000005">
    <property type="protein sequence ID" value="SEH60888.1"/>
    <property type="molecule type" value="Genomic_DNA"/>
</dbReference>
<evidence type="ECO:0000256" key="5">
    <source>
        <dbReference type="ARBA" id="ARBA00011889"/>
    </source>
</evidence>
<gene>
    <name evidence="12" type="ORF">SAMN02910265_01701</name>
</gene>
<dbReference type="InterPro" id="IPR035902">
    <property type="entry name" value="Nuc_phospho_transferase"/>
</dbReference>
<dbReference type="NCBIfam" id="TIGR02644">
    <property type="entry name" value="Y_phosphoryl"/>
    <property type="match status" value="1"/>
</dbReference>
<dbReference type="PIRSF" id="PIRSF000478">
    <property type="entry name" value="TP_PyNP"/>
    <property type="match status" value="1"/>
</dbReference>
<keyword evidence="7" id="KW-0328">Glycosyltransferase</keyword>
<keyword evidence="8" id="KW-0808">Transferase</keyword>
<dbReference type="FunFam" id="3.40.1030.10:FF:000003">
    <property type="entry name" value="Pyrimidine-nucleoside phosphorylase"/>
    <property type="match status" value="1"/>
</dbReference>
<evidence type="ECO:0000313" key="13">
    <source>
        <dbReference type="Proteomes" id="UP000183190"/>
    </source>
</evidence>
<dbReference type="PROSITE" id="PS00647">
    <property type="entry name" value="THYMID_PHOSPHORYLASE"/>
    <property type="match status" value="1"/>
</dbReference>
<feature type="domain" description="Pyrimidine nucleoside phosphorylase C-terminal" evidence="11">
    <location>
        <begin position="342"/>
        <end position="416"/>
    </location>
</feature>
<evidence type="ECO:0000256" key="3">
    <source>
        <dbReference type="ARBA" id="ARBA00006915"/>
    </source>
</evidence>
<dbReference type="PANTHER" id="PTHR10515:SF0">
    <property type="entry name" value="THYMIDINE PHOSPHORYLASE"/>
    <property type="match status" value="1"/>
</dbReference>